<protein>
    <submittedName>
        <fullName evidence="9">Related to metalloproteinase</fullName>
    </submittedName>
</protein>
<keyword evidence="5 7" id="KW-0862">Zinc</keyword>
<evidence type="ECO:0000313" key="10">
    <source>
        <dbReference type="Proteomes" id="UP000184255"/>
    </source>
</evidence>
<organism evidence="9 10">
    <name type="scientific">Fusarium mangiferae</name>
    <name type="common">Mango malformation disease fungus</name>
    <dbReference type="NCBI Taxonomy" id="192010"/>
    <lineage>
        <taxon>Eukaryota</taxon>
        <taxon>Fungi</taxon>
        <taxon>Dikarya</taxon>
        <taxon>Ascomycota</taxon>
        <taxon>Pezizomycotina</taxon>
        <taxon>Sordariomycetes</taxon>
        <taxon>Hypocreomycetidae</taxon>
        <taxon>Hypocreales</taxon>
        <taxon>Nectriaceae</taxon>
        <taxon>Fusarium</taxon>
        <taxon>Fusarium fujikuroi species complex</taxon>
    </lineage>
</organism>
<dbReference type="PANTHER" id="PTHR11804:SF84">
    <property type="entry name" value="SACCHAROLYSIN"/>
    <property type="match status" value="1"/>
</dbReference>
<evidence type="ECO:0000313" key="9">
    <source>
        <dbReference type="EMBL" id="CVK99391.1"/>
    </source>
</evidence>
<evidence type="ECO:0000256" key="4">
    <source>
        <dbReference type="ARBA" id="ARBA00022801"/>
    </source>
</evidence>
<dbReference type="InterPro" id="IPR024079">
    <property type="entry name" value="MetalloPept_cat_dom_sf"/>
</dbReference>
<accession>A0A1L7TVW2</accession>
<dbReference type="GeneID" id="65081505"/>
<dbReference type="InterPro" id="IPR045090">
    <property type="entry name" value="Pept_M3A_M3B"/>
</dbReference>
<keyword evidence="10" id="KW-1185">Reference proteome</keyword>
<dbReference type="VEuPathDB" id="FungiDB:FMAN_02233"/>
<comment type="cofactor">
    <cofactor evidence="7">
        <name>Zn(2+)</name>
        <dbReference type="ChEBI" id="CHEBI:29105"/>
    </cofactor>
    <text evidence="7">Binds 1 zinc ion.</text>
</comment>
<evidence type="ECO:0000256" key="7">
    <source>
        <dbReference type="RuleBase" id="RU003435"/>
    </source>
</evidence>
<evidence type="ECO:0000259" key="8">
    <source>
        <dbReference type="Pfam" id="PF01432"/>
    </source>
</evidence>
<dbReference type="GO" id="GO:0005758">
    <property type="term" value="C:mitochondrial intermembrane space"/>
    <property type="evidence" value="ECO:0007669"/>
    <property type="project" value="TreeGrafter"/>
</dbReference>
<dbReference type="InterPro" id="IPR024077">
    <property type="entry name" value="Neurolysin/TOP_dom2"/>
</dbReference>
<dbReference type="Proteomes" id="UP000184255">
    <property type="component" value="Unassembled WGS sequence"/>
</dbReference>
<keyword evidence="4 7" id="KW-0378">Hydrolase</keyword>
<dbReference type="InterPro" id="IPR001567">
    <property type="entry name" value="Pept_M3A_M3B_dom"/>
</dbReference>
<dbReference type="GO" id="GO:0006518">
    <property type="term" value="P:peptide metabolic process"/>
    <property type="evidence" value="ECO:0007669"/>
    <property type="project" value="TreeGrafter"/>
</dbReference>
<keyword evidence="2 7" id="KW-0645">Protease</keyword>
<feature type="domain" description="Peptidase M3A/M3B catalytic" evidence="8">
    <location>
        <begin position="199"/>
        <end position="596"/>
    </location>
</feature>
<comment type="caution">
    <text evidence="9">The sequence shown here is derived from an EMBL/GenBank/DDBJ whole genome shotgun (WGS) entry which is preliminary data.</text>
</comment>
<evidence type="ECO:0000256" key="1">
    <source>
        <dbReference type="ARBA" id="ARBA00006040"/>
    </source>
</evidence>
<comment type="similarity">
    <text evidence="1 7">Belongs to the peptidase M3 family.</text>
</comment>
<dbReference type="Gene3D" id="1.10.1370.10">
    <property type="entry name" value="Neurolysin, domain 3"/>
    <property type="match status" value="2"/>
</dbReference>
<evidence type="ECO:0000256" key="2">
    <source>
        <dbReference type="ARBA" id="ARBA00022670"/>
    </source>
</evidence>
<dbReference type="GO" id="GO:0006508">
    <property type="term" value="P:proteolysis"/>
    <property type="evidence" value="ECO:0007669"/>
    <property type="project" value="UniProtKB-KW"/>
</dbReference>
<name>A0A1L7TVW2_FUSMA</name>
<dbReference type="EMBL" id="FCQH01000010">
    <property type="protein sequence ID" value="CVK99391.1"/>
    <property type="molecule type" value="Genomic_DNA"/>
</dbReference>
<dbReference type="RefSeq" id="XP_041685715.1">
    <property type="nucleotide sequence ID" value="XM_041835564.1"/>
</dbReference>
<dbReference type="Gene3D" id="3.40.390.10">
    <property type="entry name" value="Collagenase (Catalytic Domain)"/>
    <property type="match status" value="2"/>
</dbReference>
<dbReference type="Pfam" id="PF01432">
    <property type="entry name" value="Peptidase_M3"/>
    <property type="match status" value="1"/>
</dbReference>
<dbReference type="GO" id="GO:0046872">
    <property type="term" value="F:metal ion binding"/>
    <property type="evidence" value="ECO:0007669"/>
    <property type="project" value="UniProtKB-UniRule"/>
</dbReference>
<reference evidence="10" key="1">
    <citation type="journal article" date="2016" name="Genome Biol. Evol.">
        <title>Comparative 'omics' of the Fusarium fujikuroi species complex highlights differences in genetic potential and metabolite synthesis.</title>
        <authorList>
            <person name="Niehaus E.-M."/>
            <person name="Muensterkoetter M."/>
            <person name="Proctor R.H."/>
            <person name="Brown D.W."/>
            <person name="Sharon A."/>
            <person name="Idan Y."/>
            <person name="Oren-Young L."/>
            <person name="Sieber C.M."/>
            <person name="Novak O."/>
            <person name="Pencik A."/>
            <person name="Tarkowska D."/>
            <person name="Hromadova K."/>
            <person name="Freeman S."/>
            <person name="Maymon M."/>
            <person name="Elazar M."/>
            <person name="Youssef S.A."/>
            <person name="El-Shabrawy E.S.M."/>
            <person name="Shalaby A.B.A."/>
            <person name="Houterman P."/>
            <person name="Brock N.L."/>
            <person name="Burkhardt I."/>
            <person name="Tsavkelova E.A."/>
            <person name="Dickschat J.S."/>
            <person name="Galuszka P."/>
            <person name="Gueldener U."/>
            <person name="Tudzynski B."/>
        </authorList>
    </citation>
    <scope>NUCLEOTIDE SEQUENCE [LARGE SCALE GENOMIC DNA]</scope>
    <source>
        <strain evidence="10">MRC7560</strain>
    </source>
</reference>
<evidence type="ECO:0000256" key="3">
    <source>
        <dbReference type="ARBA" id="ARBA00022723"/>
    </source>
</evidence>
<sequence length="690" mass="80782">MESKSLPQPLPRLIPADQVLSTMKRIIKQYQAGRENIIQDVNPQTATFGNVIQPLINIDNATQGEIEACALINEDQAAFTARSDFWCLIKAVKKRPDELTLHFEARKYLNKLFLEFEQFGHGTLQPEQIKQYLERRNRIDSMRREYNQRIREDSGGLWFSLDDLAGIPQHDIDRFEKHSENHDILFVRFSVADSLAIYRNASKPATRKRMYICDGNHRSQNDELFKQIVLERDRNARLLGYESHAAYRLKKRLMKSPGNVKEFLTDLETKLLARGKQDMKSLVELKKQCEAKYTTGEGLDGDKMFPWDYWYYARMAQRSLNVNQEHMAEYFPLQHVIKVMLEMFLGSWRYSFVPYLQINSKAPHGIKMYKLGQDNKYKGNQNVNLQCSYLKEDGTRVYPATILMCSFPLSKPPDCTLLKHCQIVSLFHELGHGIHDLVARTTYVAFHGHRSPHDFAEALSVMFEMWCWMEPELKRLGLHYTRTDPQLKEKWLREHPGEELPPAQIPGEMIRQLTQGRQVTRSLWFLRQMVYARFDMAVHHPRSHAELLEMDFTKVYYDLMEKLWLVRALELEDQGYPHADLGHLVSGYDAGYYSYLRQVTFTLPCKAITHNRSSVLTCLRQSFLSLRSLRIQGVYKLGKNTESEFLNSVEAEMSWGCWKSTWDILLRLRRCSVISYNRKVVERIHVLSKS</sequence>
<dbReference type="PANTHER" id="PTHR11804">
    <property type="entry name" value="PROTEASE M3 THIMET OLIGOPEPTIDASE-RELATED"/>
    <property type="match status" value="1"/>
</dbReference>
<gene>
    <name evidence="9" type="ORF">FMAN_02233</name>
</gene>
<dbReference type="SUPFAM" id="SSF55486">
    <property type="entry name" value="Metalloproteases ('zincins'), catalytic domain"/>
    <property type="match status" value="1"/>
</dbReference>
<evidence type="ECO:0000256" key="6">
    <source>
        <dbReference type="ARBA" id="ARBA00023049"/>
    </source>
</evidence>
<evidence type="ECO:0000256" key="5">
    <source>
        <dbReference type="ARBA" id="ARBA00022833"/>
    </source>
</evidence>
<keyword evidence="3 7" id="KW-0479">Metal-binding</keyword>
<keyword evidence="6 7" id="KW-0482">Metalloprotease</keyword>
<proteinExistence type="inferred from homology"/>
<dbReference type="AlphaFoldDB" id="A0A1L7TVW2"/>
<dbReference type="GO" id="GO:0004222">
    <property type="term" value="F:metalloendopeptidase activity"/>
    <property type="evidence" value="ECO:0007669"/>
    <property type="project" value="InterPro"/>
</dbReference>